<proteinExistence type="predicted"/>
<name>A0A560DRX5_9BRAD</name>
<evidence type="ECO:0008006" key="3">
    <source>
        <dbReference type="Google" id="ProtNLM"/>
    </source>
</evidence>
<dbReference type="Proteomes" id="UP000319949">
    <property type="component" value="Unassembled WGS sequence"/>
</dbReference>
<reference evidence="1 2" key="1">
    <citation type="submission" date="2019-06" db="EMBL/GenBank/DDBJ databases">
        <title>Genomic Encyclopedia of Type Strains, Phase IV (KMG-V): Genome sequencing to study the core and pangenomes of soil and plant-associated prokaryotes.</title>
        <authorList>
            <person name="Whitman W."/>
        </authorList>
    </citation>
    <scope>NUCLEOTIDE SEQUENCE [LARGE SCALE GENOMIC DNA]</scope>
    <source>
        <strain evidence="1 2">BR 510</strain>
    </source>
</reference>
<evidence type="ECO:0000313" key="1">
    <source>
        <dbReference type="EMBL" id="TWA99864.1"/>
    </source>
</evidence>
<protein>
    <recommendedName>
        <fullName evidence="3">Cupin domain</fullName>
    </recommendedName>
</protein>
<evidence type="ECO:0000313" key="2">
    <source>
        <dbReference type="Proteomes" id="UP000319949"/>
    </source>
</evidence>
<gene>
    <name evidence="1" type="ORF">FBZ96_104841</name>
</gene>
<dbReference type="EMBL" id="VITK01000004">
    <property type="protein sequence ID" value="TWA99864.1"/>
    <property type="molecule type" value="Genomic_DNA"/>
</dbReference>
<dbReference type="RefSeq" id="WP_063691585.1">
    <property type="nucleotide sequence ID" value="NZ_LVEM01000004.1"/>
</dbReference>
<organism evidence="1 2">
    <name type="scientific">Bradyrhizobium stylosanthis</name>
    <dbReference type="NCBI Taxonomy" id="1803665"/>
    <lineage>
        <taxon>Bacteria</taxon>
        <taxon>Pseudomonadati</taxon>
        <taxon>Pseudomonadota</taxon>
        <taxon>Alphaproteobacteria</taxon>
        <taxon>Hyphomicrobiales</taxon>
        <taxon>Nitrobacteraceae</taxon>
        <taxon>Bradyrhizobium</taxon>
    </lineage>
</organism>
<dbReference type="AlphaFoldDB" id="A0A560DRX5"/>
<accession>A0A560DRX5</accession>
<dbReference type="OrthoDB" id="287220at2"/>
<dbReference type="InterPro" id="IPR014710">
    <property type="entry name" value="RmlC-like_jellyroll"/>
</dbReference>
<dbReference type="Gene3D" id="2.60.120.10">
    <property type="entry name" value="Jelly Rolls"/>
    <property type="match status" value="1"/>
</dbReference>
<dbReference type="InterPro" id="IPR011051">
    <property type="entry name" value="RmlC_Cupin_sf"/>
</dbReference>
<comment type="caution">
    <text evidence="1">The sequence shown here is derived from an EMBL/GenBank/DDBJ whole genome shotgun (WGS) entry which is preliminary data.</text>
</comment>
<keyword evidence="2" id="KW-1185">Reference proteome</keyword>
<sequence length="95" mass="10820">MNERDFEQQLRADGFQEIEYQKLDPRPGKGRHRHHFEIRGLVISGTFVVRQTGEPVAYRAGQVFSVADGELHDEWIEADGAHVLIGRKHSEAKPA</sequence>
<dbReference type="SUPFAM" id="SSF51182">
    <property type="entry name" value="RmlC-like cupins"/>
    <property type="match status" value="1"/>
</dbReference>